<gene>
    <name evidence="1" type="ORF">EU96_1731</name>
</gene>
<proteinExistence type="predicted"/>
<organism evidence="1 2">
    <name type="scientific">Prochlorococcus marinus str. MIT 9302</name>
    <dbReference type="NCBI Taxonomy" id="74545"/>
    <lineage>
        <taxon>Bacteria</taxon>
        <taxon>Bacillati</taxon>
        <taxon>Cyanobacteriota</taxon>
        <taxon>Cyanophyceae</taxon>
        <taxon>Synechococcales</taxon>
        <taxon>Prochlorococcaceae</taxon>
        <taxon>Prochlorococcus</taxon>
    </lineage>
</organism>
<accession>A0A0A2A696</accession>
<comment type="caution">
    <text evidence="1">The sequence shown here is derived from an EMBL/GenBank/DDBJ whole genome shotgun (WGS) entry which is preliminary data.</text>
</comment>
<evidence type="ECO:0000313" key="2">
    <source>
        <dbReference type="Proteomes" id="UP000030445"/>
    </source>
</evidence>
<protein>
    <submittedName>
        <fullName evidence="1">Uncharacterized protein</fullName>
    </submittedName>
</protein>
<name>A0A0A2A696_PROMR</name>
<dbReference type="AlphaFoldDB" id="A0A0A2A696"/>
<dbReference type="EMBL" id="JNAM01000011">
    <property type="protein sequence ID" value="KGF97090.1"/>
    <property type="molecule type" value="Genomic_DNA"/>
</dbReference>
<sequence>MQFINSPFTILDKRLNALDYQKRNLINKDFWKREKDNQCILNKSI</sequence>
<evidence type="ECO:0000313" key="1">
    <source>
        <dbReference type="EMBL" id="KGF97090.1"/>
    </source>
</evidence>
<dbReference type="Proteomes" id="UP000030445">
    <property type="component" value="Unassembled WGS sequence"/>
</dbReference>
<reference evidence="2" key="1">
    <citation type="journal article" date="2014" name="Sci. Data">
        <title>Genomes of diverse isolates of the marine cyanobacterium Prochlorococcus.</title>
        <authorList>
            <person name="Biller S."/>
            <person name="Berube P."/>
            <person name="Thompson J."/>
            <person name="Kelly L."/>
            <person name="Roggensack S."/>
            <person name="Awad L."/>
            <person name="Roache-Johnson K."/>
            <person name="Ding H."/>
            <person name="Giovannoni S.J."/>
            <person name="Moore L.R."/>
            <person name="Chisholm S.W."/>
        </authorList>
    </citation>
    <scope>NUCLEOTIDE SEQUENCE [LARGE SCALE GENOMIC DNA]</scope>
    <source>
        <strain evidence="2">MIT 9302</strain>
    </source>
</reference>